<dbReference type="EMBL" id="JAPQKN010000002">
    <property type="protein sequence ID" value="KAJ5168147.1"/>
    <property type="molecule type" value="Genomic_DNA"/>
</dbReference>
<reference evidence="1" key="1">
    <citation type="submission" date="2022-11" db="EMBL/GenBank/DDBJ databases">
        <authorList>
            <person name="Petersen C."/>
        </authorList>
    </citation>
    <scope>NUCLEOTIDE SEQUENCE</scope>
    <source>
        <strain evidence="1">IBT 26290</strain>
    </source>
</reference>
<evidence type="ECO:0000313" key="1">
    <source>
        <dbReference type="EMBL" id="KAJ5168147.1"/>
    </source>
</evidence>
<dbReference type="Proteomes" id="UP001149163">
    <property type="component" value="Unassembled WGS sequence"/>
</dbReference>
<organism evidence="1 2">
    <name type="scientific">Penicillium canariense</name>
    <dbReference type="NCBI Taxonomy" id="189055"/>
    <lineage>
        <taxon>Eukaryota</taxon>
        <taxon>Fungi</taxon>
        <taxon>Dikarya</taxon>
        <taxon>Ascomycota</taxon>
        <taxon>Pezizomycotina</taxon>
        <taxon>Eurotiomycetes</taxon>
        <taxon>Eurotiomycetidae</taxon>
        <taxon>Eurotiales</taxon>
        <taxon>Aspergillaceae</taxon>
        <taxon>Penicillium</taxon>
    </lineage>
</organism>
<gene>
    <name evidence="1" type="ORF">N7482_003741</name>
</gene>
<name>A0A9W9LNX8_9EURO</name>
<reference evidence="1" key="2">
    <citation type="journal article" date="2023" name="IMA Fungus">
        <title>Comparative genomic study of the Penicillium genus elucidates a diverse pangenome and 15 lateral gene transfer events.</title>
        <authorList>
            <person name="Petersen C."/>
            <person name="Sorensen T."/>
            <person name="Nielsen M.R."/>
            <person name="Sondergaard T.E."/>
            <person name="Sorensen J.L."/>
            <person name="Fitzpatrick D.A."/>
            <person name="Frisvad J.C."/>
            <person name="Nielsen K.L."/>
        </authorList>
    </citation>
    <scope>NUCLEOTIDE SEQUENCE</scope>
    <source>
        <strain evidence="1">IBT 26290</strain>
    </source>
</reference>
<dbReference type="OrthoDB" id="76567at2759"/>
<keyword evidence="2" id="KW-1185">Reference proteome</keyword>
<evidence type="ECO:0000313" key="2">
    <source>
        <dbReference type="Proteomes" id="UP001149163"/>
    </source>
</evidence>
<dbReference type="RefSeq" id="XP_056544608.1">
    <property type="nucleotide sequence ID" value="XM_056685866.1"/>
</dbReference>
<dbReference type="AlphaFoldDB" id="A0A9W9LNX8"/>
<protein>
    <submittedName>
        <fullName evidence="1">Uncharacterized protein</fullName>
    </submittedName>
</protein>
<sequence>MSSVYESVGVVSEEAGAGMFLAHLPSDTPVYCYNAKLDLESLFPPSSVEDRFVVVKNFPPETLAECEQQLPGRCDYSPLLQILIITMPTLPHEEGADAFGFMIRTLAQEMQLQRRLQYWVTTRVDTPDRSKQADRAWGPRRQGRESPTVALEVGFSETTAKLEKDIAWWINESHGVRMGITVHIKKASGSIEIRSWVPAITPSLSHVQIASRGRPIVDKNISNPAPPRVAQRIFIKRGKDGSTIEGGT</sequence>
<proteinExistence type="predicted"/>
<comment type="caution">
    <text evidence="1">The sequence shown here is derived from an EMBL/GenBank/DDBJ whole genome shotgun (WGS) entry which is preliminary data.</text>
</comment>
<accession>A0A9W9LNX8</accession>
<dbReference type="GeneID" id="81425042"/>